<keyword evidence="2" id="KW-1185">Reference proteome</keyword>
<sequence>MTLSEHDVHLWADNGQQAQVSSAVQAVLDTWRQTAA</sequence>
<proteinExistence type="predicted"/>
<dbReference type="EMBL" id="JAGGLP010000035">
    <property type="protein sequence ID" value="MBP2055904.1"/>
    <property type="molecule type" value="Genomic_DNA"/>
</dbReference>
<organism evidence="1 2">
    <name type="scientific">Streptomyces griseochromogenes</name>
    <dbReference type="NCBI Taxonomy" id="68214"/>
    <lineage>
        <taxon>Bacteria</taxon>
        <taxon>Bacillati</taxon>
        <taxon>Actinomycetota</taxon>
        <taxon>Actinomycetes</taxon>
        <taxon>Kitasatosporales</taxon>
        <taxon>Streptomycetaceae</taxon>
        <taxon>Streptomyces</taxon>
    </lineage>
</organism>
<evidence type="ECO:0000313" key="2">
    <source>
        <dbReference type="Proteomes" id="UP001519309"/>
    </source>
</evidence>
<gene>
    <name evidence="1" type="ORF">J2Z21_008920</name>
</gene>
<dbReference type="Proteomes" id="UP001519309">
    <property type="component" value="Unassembled WGS sequence"/>
</dbReference>
<accession>A0ABS4M899</accession>
<protein>
    <submittedName>
        <fullName evidence="1">Uncharacterized protein</fullName>
    </submittedName>
</protein>
<reference evidence="1 2" key="1">
    <citation type="submission" date="2021-03" db="EMBL/GenBank/DDBJ databases">
        <title>Genomic Encyclopedia of Type Strains, Phase IV (KMG-IV): sequencing the most valuable type-strain genomes for metagenomic binning, comparative biology and taxonomic classification.</title>
        <authorList>
            <person name="Goeker M."/>
        </authorList>
    </citation>
    <scope>NUCLEOTIDE SEQUENCE [LARGE SCALE GENOMIC DNA]</scope>
    <source>
        <strain evidence="1 2">DSM 40499</strain>
    </source>
</reference>
<comment type="caution">
    <text evidence="1">The sequence shown here is derived from an EMBL/GenBank/DDBJ whole genome shotgun (WGS) entry which is preliminary data.</text>
</comment>
<name>A0ABS4M899_9ACTN</name>
<evidence type="ECO:0000313" key="1">
    <source>
        <dbReference type="EMBL" id="MBP2055904.1"/>
    </source>
</evidence>